<keyword evidence="2" id="KW-1185">Reference proteome</keyword>
<accession>A0A1J1HZ87</accession>
<dbReference type="AlphaFoldDB" id="A0A1J1HZ87"/>
<organism evidence="1 2">
    <name type="scientific">Clunio marinus</name>
    <dbReference type="NCBI Taxonomy" id="568069"/>
    <lineage>
        <taxon>Eukaryota</taxon>
        <taxon>Metazoa</taxon>
        <taxon>Ecdysozoa</taxon>
        <taxon>Arthropoda</taxon>
        <taxon>Hexapoda</taxon>
        <taxon>Insecta</taxon>
        <taxon>Pterygota</taxon>
        <taxon>Neoptera</taxon>
        <taxon>Endopterygota</taxon>
        <taxon>Diptera</taxon>
        <taxon>Nematocera</taxon>
        <taxon>Chironomoidea</taxon>
        <taxon>Chironomidae</taxon>
        <taxon>Clunio</taxon>
    </lineage>
</organism>
<evidence type="ECO:0000313" key="2">
    <source>
        <dbReference type="Proteomes" id="UP000183832"/>
    </source>
</evidence>
<reference evidence="1 2" key="1">
    <citation type="submission" date="2015-04" db="EMBL/GenBank/DDBJ databases">
        <authorList>
            <person name="Syromyatnikov M.Y."/>
            <person name="Popov V.N."/>
        </authorList>
    </citation>
    <scope>NUCLEOTIDE SEQUENCE [LARGE SCALE GENOMIC DNA]</scope>
</reference>
<sequence length="123" mass="14162">MMFDFLTACFILDCYNCAVLIHKYIAVEISSTVSGHKSLLMPFYVTPVTYVKSFRNEDEEAFLIHDLNKFSLLNVAINCIELLLLFSQKLILVKEVKEVTHMMRLTSKHSGTLLIARTCNPWK</sequence>
<proteinExistence type="predicted"/>
<gene>
    <name evidence="1" type="ORF">CLUMA_CG006952</name>
</gene>
<name>A0A1J1HZ87_9DIPT</name>
<protein>
    <submittedName>
        <fullName evidence="1">CLUMA_CG006952, isoform A</fullName>
    </submittedName>
</protein>
<dbReference type="Proteomes" id="UP000183832">
    <property type="component" value="Unassembled WGS sequence"/>
</dbReference>
<evidence type="ECO:0000313" key="1">
    <source>
        <dbReference type="EMBL" id="CRK93416.1"/>
    </source>
</evidence>
<dbReference type="EMBL" id="CVRI01000037">
    <property type="protein sequence ID" value="CRK93416.1"/>
    <property type="molecule type" value="Genomic_DNA"/>
</dbReference>